<proteinExistence type="predicted"/>
<sequence>MRRRGQPLLLRKPYPQRNRKRRLNPPLRHRPLPALLVRPQRLNRVHHLLPGPGAKRRRRHRHQIRLLLLVRKRRVKLKAQLGVQLLNRQPGLTRVPELHKRKVPALLLCLVHVHNGSVRPAKFPQPGLRQVARVLQPNANRRRFAEPHLTASSGRSRGRRQRSRLLPVVQIRSRPGVVPVQFRIAVVLAHLVQLGVQRGQIQRVGF</sequence>
<organism evidence="2">
    <name type="scientific">Culex pipiens</name>
    <name type="common">House mosquito</name>
    <dbReference type="NCBI Taxonomy" id="7175"/>
    <lineage>
        <taxon>Eukaryota</taxon>
        <taxon>Metazoa</taxon>
        <taxon>Ecdysozoa</taxon>
        <taxon>Arthropoda</taxon>
        <taxon>Hexapoda</taxon>
        <taxon>Insecta</taxon>
        <taxon>Pterygota</taxon>
        <taxon>Neoptera</taxon>
        <taxon>Endopterygota</taxon>
        <taxon>Diptera</taxon>
        <taxon>Nematocera</taxon>
        <taxon>Culicoidea</taxon>
        <taxon>Culicidae</taxon>
        <taxon>Culicinae</taxon>
        <taxon>Culicini</taxon>
        <taxon>Culex</taxon>
        <taxon>Culex</taxon>
    </lineage>
</organism>
<name>A0A8D8HQV2_CULPI</name>
<evidence type="ECO:0000313" key="2">
    <source>
        <dbReference type="EMBL" id="CAG6538486.1"/>
    </source>
</evidence>
<feature type="compositionally biased region" description="Basic residues" evidence="1">
    <location>
        <begin position="17"/>
        <end position="27"/>
    </location>
</feature>
<evidence type="ECO:0000256" key="1">
    <source>
        <dbReference type="SAM" id="MobiDB-lite"/>
    </source>
</evidence>
<accession>A0A8D8HQV2</accession>
<dbReference type="EMBL" id="HBUE01325208">
    <property type="protein sequence ID" value="CAG6590501.1"/>
    <property type="molecule type" value="Transcribed_RNA"/>
</dbReference>
<dbReference type="EMBL" id="HBUE01218641">
    <property type="protein sequence ID" value="CAG6538486.1"/>
    <property type="molecule type" value="Transcribed_RNA"/>
</dbReference>
<dbReference type="AlphaFoldDB" id="A0A8D8HQV2"/>
<reference evidence="2" key="1">
    <citation type="submission" date="2021-05" db="EMBL/GenBank/DDBJ databases">
        <authorList>
            <person name="Alioto T."/>
            <person name="Alioto T."/>
            <person name="Gomez Garrido J."/>
        </authorList>
    </citation>
    <scope>NUCLEOTIDE SEQUENCE</scope>
</reference>
<feature type="region of interest" description="Disordered" evidence="1">
    <location>
        <begin position="142"/>
        <end position="161"/>
    </location>
</feature>
<feature type="region of interest" description="Disordered" evidence="1">
    <location>
        <begin position="1"/>
        <end position="27"/>
    </location>
</feature>
<protein>
    <submittedName>
        <fullName evidence="2">(northern house mosquito) hypothetical protein</fullName>
    </submittedName>
</protein>